<dbReference type="RefSeq" id="WP_166779270.1">
    <property type="nucleotide sequence ID" value="NZ_JAAOYO010000001.1"/>
</dbReference>
<accession>A0ABX0T7R2</accession>
<feature type="transmembrane region" description="Helical" evidence="1">
    <location>
        <begin position="30"/>
        <end position="54"/>
    </location>
</feature>
<feature type="transmembrane region" description="Helical" evidence="1">
    <location>
        <begin position="107"/>
        <end position="130"/>
    </location>
</feature>
<proteinExistence type="predicted"/>
<reference evidence="2 3" key="1">
    <citation type="submission" date="2020-03" db="EMBL/GenBank/DDBJ databases">
        <title>Above-ground endophytic microbial communities from plants in different locations in the United States.</title>
        <authorList>
            <person name="Frank C."/>
        </authorList>
    </citation>
    <scope>NUCLEOTIDE SEQUENCE [LARGE SCALE GENOMIC DNA]</scope>
    <source>
        <strain evidence="2 3">WW7</strain>
    </source>
</reference>
<evidence type="ECO:0000313" key="3">
    <source>
        <dbReference type="Proteomes" id="UP001318300"/>
    </source>
</evidence>
<evidence type="ECO:0008006" key="4">
    <source>
        <dbReference type="Google" id="ProtNLM"/>
    </source>
</evidence>
<keyword evidence="1" id="KW-0472">Membrane</keyword>
<keyword evidence="1" id="KW-1133">Transmembrane helix</keyword>
<evidence type="ECO:0000256" key="1">
    <source>
        <dbReference type="SAM" id="Phobius"/>
    </source>
</evidence>
<sequence>MTRADGDGPVGPATAVGREARAGLRGGRRVADVVASVALLLIGAVTTVVAGRGIQFMALSFGSCDAPGNRCDEGLGGTVVTLGPVLVAVVFLVTLVLCVLRLVRRRLTWPVALLGLGVVVAVFVVARLLAGGAVSIGI</sequence>
<keyword evidence="1" id="KW-0812">Transmembrane</keyword>
<evidence type="ECO:0000313" key="2">
    <source>
        <dbReference type="EMBL" id="NII40194.1"/>
    </source>
</evidence>
<dbReference type="Pfam" id="PF19779">
    <property type="entry name" value="DUF6264"/>
    <property type="match status" value="1"/>
</dbReference>
<gene>
    <name evidence="2" type="ORF">E9228_000813</name>
</gene>
<feature type="transmembrane region" description="Helical" evidence="1">
    <location>
        <begin position="74"/>
        <end position="100"/>
    </location>
</feature>
<protein>
    <recommendedName>
        <fullName evidence="4">Vitamin K epoxide reductase domain-containing protein</fullName>
    </recommendedName>
</protein>
<comment type="caution">
    <text evidence="2">The sequence shown here is derived from an EMBL/GenBank/DDBJ whole genome shotgun (WGS) entry which is preliminary data.</text>
</comment>
<organism evidence="2 3">
    <name type="scientific">Curtobacterium salicis</name>
    <dbReference type="NCBI Taxonomy" id="1779862"/>
    <lineage>
        <taxon>Bacteria</taxon>
        <taxon>Bacillati</taxon>
        <taxon>Actinomycetota</taxon>
        <taxon>Actinomycetes</taxon>
        <taxon>Micrococcales</taxon>
        <taxon>Microbacteriaceae</taxon>
        <taxon>Curtobacterium</taxon>
    </lineage>
</organism>
<keyword evidence="3" id="KW-1185">Reference proteome</keyword>
<dbReference type="Proteomes" id="UP001318300">
    <property type="component" value="Unassembled WGS sequence"/>
</dbReference>
<dbReference type="InterPro" id="IPR046231">
    <property type="entry name" value="DUF6264"/>
</dbReference>
<dbReference type="EMBL" id="JAAOYO010000001">
    <property type="protein sequence ID" value="NII40194.1"/>
    <property type="molecule type" value="Genomic_DNA"/>
</dbReference>
<name>A0ABX0T7R2_9MICO</name>